<dbReference type="GO" id="GO:0006310">
    <property type="term" value="P:DNA recombination"/>
    <property type="evidence" value="ECO:0007669"/>
    <property type="project" value="InterPro"/>
</dbReference>
<comment type="caution">
    <text evidence="9">The sequence shown here is derived from an EMBL/GenBank/DDBJ whole genome shotgun (WGS) entry which is preliminary data.</text>
</comment>
<dbReference type="Proteomes" id="UP000219329">
    <property type="component" value="Unassembled WGS sequence"/>
</dbReference>
<dbReference type="Pfam" id="PF01368">
    <property type="entry name" value="DHH"/>
    <property type="match status" value="1"/>
</dbReference>
<feature type="domain" description="DDH" evidence="6">
    <location>
        <begin position="71"/>
        <end position="231"/>
    </location>
</feature>
<dbReference type="NCBIfam" id="TIGR00644">
    <property type="entry name" value="recJ"/>
    <property type="match status" value="1"/>
</dbReference>
<dbReference type="AlphaFoldDB" id="A0A2A5WA20"/>
<keyword evidence="5 9" id="KW-0269">Exonuclease</keyword>
<evidence type="ECO:0000256" key="1">
    <source>
        <dbReference type="ARBA" id="ARBA00005915"/>
    </source>
</evidence>
<evidence type="ECO:0000259" key="8">
    <source>
        <dbReference type="Pfam" id="PF17768"/>
    </source>
</evidence>
<keyword evidence="4" id="KW-0378">Hydrolase</keyword>
<evidence type="ECO:0000256" key="2">
    <source>
        <dbReference type="ARBA" id="ARBA00019841"/>
    </source>
</evidence>
<feature type="domain" description="RecJ OB" evidence="8">
    <location>
        <begin position="472"/>
        <end position="577"/>
    </location>
</feature>
<reference evidence="9 10" key="1">
    <citation type="submission" date="2017-08" db="EMBL/GenBank/DDBJ databases">
        <title>Fine stratification of microbial communities through a metagenomic profile of the photic zone.</title>
        <authorList>
            <person name="Haro-Moreno J.M."/>
            <person name="Lopez-Perez M."/>
            <person name="De La Torre J."/>
            <person name="Picazo A."/>
            <person name="Camacho A."/>
            <person name="Rodriguez-Valera F."/>
        </authorList>
    </citation>
    <scope>NUCLEOTIDE SEQUENCE [LARGE SCALE GENOMIC DNA]</scope>
    <source>
        <strain evidence="9">MED-G28</strain>
    </source>
</reference>
<dbReference type="Pfam" id="PF17768">
    <property type="entry name" value="RecJ_OB"/>
    <property type="match status" value="1"/>
</dbReference>
<dbReference type="PANTHER" id="PTHR30255:SF2">
    <property type="entry name" value="SINGLE-STRANDED-DNA-SPECIFIC EXONUCLEASE RECJ"/>
    <property type="match status" value="1"/>
</dbReference>
<dbReference type="GO" id="GO:0006281">
    <property type="term" value="P:DNA repair"/>
    <property type="evidence" value="ECO:0007669"/>
    <property type="project" value="InterPro"/>
</dbReference>
<dbReference type="InterPro" id="IPR041122">
    <property type="entry name" value="RecJ_OB"/>
</dbReference>
<accession>A0A2A5WA20</accession>
<dbReference type="SUPFAM" id="SSF64182">
    <property type="entry name" value="DHH phosphoesterases"/>
    <property type="match status" value="1"/>
</dbReference>
<evidence type="ECO:0000259" key="7">
    <source>
        <dbReference type="Pfam" id="PF02272"/>
    </source>
</evidence>
<dbReference type="InterPro" id="IPR051673">
    <property type="entry name" value="SSDNA_exonuclease_RecJ"/>
</dbReference>
<dbReference type="EMBL" id="NTJZ01000010">
    <property type="protein sequence ID" value="PDH33143.1"/>
    <property type="molecule type" value="Genomic_DNA"/>
</dbReference>
<comment type="similarity">
    <text evidence="1">Belongs to the RecJ family.</text>
</comment>
<dbReference type="InterPro" id="IPR038763">
    <property type="entry name" value="DHH_sf"/>
</dbReference>
<protein>
    <recommendedName>
        <fullName evidence="2">Single-stranded-DNA-specific exonuclease RecJ</fullName>
    </recommendedName>
</protein>
<gene>
    <name evidence="9" type="primary">recJ</name>
    <name evidence="9" type="ORF">CNF02_09335</name>
</gene>
<dbReference type="InterPro" id="IPR001667">
    <property type="entry name" value="DDH_dom"/>
</dbReference>
<dbReference type="InterPro" id="IPR003156">
    <property type="entry name" value="DHHA1_dom"/>
</dbReference>
<evidence type="ECO:0000256" key="3">
    <source>
        <dbReference type="ARBA" id="ARBA00022722"/>
    </source>
</evidence>
<keyword evidence="3" id="KW-0540">Nuclease</keyword>
<dbReference type="InterPro" id="IPR004610">
    <property type="entry name" value="RecJ"/>
</dbReference>
<dbReference type="Gene3D" id="3.90.1640.30">
    <property type="match status" value="1"/>
</dbReference>
<dbReference type="PANTHER" id="PTHR30255">
    <property type="entry name" value="SINGLE-STRANDED-DNA-SPECIFIC EXONUCLEASE RECJ"/>
    <property type="match status" value="1"/>
</dbReference>
<name>A0A2A5WA20_9GAMM</name>
<sequence>MAIQIQRRASDPNLSFTDSIHPVLQRVYRQREILSVDELNLGLSNLLTPDSFKDMNKALDLLVSCLVARKKILIVSDFDADGATSCVLAINVLRQFGANAIEYIVPNRFEFGYGLTPKIVELAKLRNPDLIITVDNGISSIEGVETANKAGIDVLITDHHIAPSQLPAAQAIINPNQPECDFESKCIAGVGVIFYVMLALRSRLRSLNWFKEQSIIEPNLADQLDLVALGTVADVVALDRNNRILVDEGLKRIRAGRSRPGILALLEISNRNKKGISSSDLGFSLGPRLNAAGRLEDMSIGIECLLAESAGSAHQLALQLDGMNQDRKYIESEMRDQAFQYLSELNLEEESLPAALCLFDERWHQGVVGIVASRVKDKYHRPVIAFAEVENEDGEEKQLKGSARSVRGFHIRDALDAVATKNPGLFSKFGGHAMAAGLSLDKRNFDAFSEAFSKEAAKLLTAEQLQAKVLSDGLVESEWLSLETAQLIHSAGPWGQEFTEPLFDGRFNLIQQRRVGERHLKMVLSPIEDQARIIDAIAFNVATEDWPADSASEVEIAYRLAINEFRGAVNLQLIVEHLLASI</sequence>
<evidence type="ECO:0000313" key="9">
    <source>
        <dbReference type="EMBL" id="PDH33143.1"/>
    </source>
</evidence>
<evidence type="ECO:0000259" key="6">
    <source>
        <dbReference type="Pfam" id="PF01368"/>
    </source>
</evidence>
<dbReference type="Gene3D" id="3.10.310.30">
    <property type="match status" value="1"/>
</dbReference>
<organism evidence="9 10">
    <name type="scientific">OM182 bacterium MED-G28</name>
    <dbReference type="NCBI Taxonomy" id="1986256"/>
    <lineage>
        <taxon>Bacteria</taxon>
        <taxon>Pseudomonadati</taxon>
        <taxon>Pseudomonadota</taxon>
        <taxon>Gammaproteobacteria</taxon>
        <taxon>OMG group</taxon>
        <taxon>OM182 clade</taxon>
    </lineage>
</organism>
<dbReference type="Pfam" id="PF02272">
    <property type="entry name" value="DHHA1"/>
    <property type="match status" value="1"/>
</dbReference>
<evidence type="ECO:0000256" key="5">
    <source>
        <dbReference type="ARBA" id="ARBA00022839"/>
    </source>
</evidence>
<evidence type="ECO:0000313" key="10">
    <source>
        <dbReference type="Proteomes" id="UP000219329"/>
    </source>
</evidence>
<feature type="domain" description="DHHA1" evidence="7">
    <location>
        <begin position="358"/>
        <end position="456"/>
    </location>
</feature>
<dbReference type="FunFam" id="3.90.1640.30:FF:000001">
    <property type="entry name" value="Single-stranded-DNA-specific exonuclease RecJ"/>
    <property type="match status" value="1"/>
</dbReference>
<proteinExistence type="inferred from homology"/>
<evidence type="ECO:0000256" key="4">
    <source>
        <dbReference type="ARBA" id="ARBA00022801"/>
    </source>
</evidence>
<dbReference type="GO" id="GO:0003676">
    <property type="term" value="F:nucleic acid binding"/>
    <property type="evidence" value="ECO:0007669"/>
    <property type="project" value="InterPro"/>
</dbReference>
<dbReference type="GO" id="GO:0008409">
    <property type="term" value="F:5'-3' exonuclease activity"/>
    <property type="evidence" value="ECO:0007669"/>
    <property type="project" value="InterPro"/>
</dbReference>